<evidence type="ECO:0000256" key="10">
    <source>
        <dbReference type="SAM" id="Phobius"/>
    </source>
</evidence>
<feature type="transmembrane region" description="Helical" evidence="10">
    <location>
        <begin position="348"/>
        <end position="372"/>
    </location>
</feature>
<proteinExistence type="inferred from homology"/>
<dbReference type="Gramene" id="LPERR02G17430.1">
    <property type="protein sequence ID" value="LPERR02G17430.1"/>
    <property type="gene ID" value="LPERR02G17430"/>
</dbReference>
<evidence type="ECO:0000256" key="7">
    <source>
        <dbReference type="ARBA" id="ARBA00022989"/>
    </source>
</evidence>
<dbReference type="GO" id="GO:0015145">
    <property type="term" value="F:monosaccharide transmembrane transporter activity"/>
    <property type="evidence" value="ECO:0007669"/>
    <property type="project" value="InterPro"/>
</dbReference>
<feature type="domain" description="Major facilitator superfamily (MFS) profile" evidence="11">
    <location>
        <begin position="27"/>
        <end position="476"/>
    </location>
</feature>
<dbReference type="CDD" id="cd17361">
    <property type="entry name" value="MFS_STP"/>
    <property type="match status" value="1"/>
</dbReference>
<feature type="transmembrane region" description="Helical" evidence="10">
    <location>
        <begin position="137"/>
        <end position="158"/>
    </location>
</feature>
<comment type="subcellular location">
    <subcellularLocation>
        <location evidence="1">Membrane</location>
        <topology evidence="1">Multi-pass membrane protein</topology>
    </subcellularLocation>
</comment>
<keyword evidence="5 10" id="KW-0812">Transmembrane</keyword>
<comment type="similarity">
    <text evidence="2 9">Belongs to the major facilitator superfamily. Sugar transporter (TC 2.A.1.1) family.</text>
</comment>
<evidence type="ECO:0000256" key="1">
    <source>
        <dbReference type="ARBA" id="ARBA00004141"/>
    </source>
</evidence>
<dbReference type="InterPro" id="IPR045262">
    <property type="entry name" value="STP/PLT_plant"/>
</dbReference>
<reference evidence="12" key="3">
    <citation type="submission" date="2015-04" db="UniProtKB">
        <authorList>
            <consortium name="EnsemblPlants"/>
        </authorList>
    </citation>
    <scope>IDENTIFICATION</scope>
</reference>
<keyword evidence="3 9" id="KW-0813">Transport</keyword>
<reference evidence="12 13" key="1">
    <citation type="submission" date="2012-08" db="EMBL/GenBank/DDBJ databases">
        <title>Oryza genome evolution.</title>
        <authorList>
            <person name="Wing R.A."/>
        </authorList>
    </citation>
    <scope>NUCLEOTIDE SEQUENCE</scope>
</reference>
<keyword evidence="4" id="KW-0762">Sugar transport</keyword>
<keyword evidence="6" id="KW-0769">Symport</keyword>
<evidence type="ECO:0000256" key="3">
    <source>
        <dbReference type="ARBA" id="ARBA00022448"/>
    </source>
</evidence>
<feature type="transmembrane region" description="Helical" evidence="10">
    <location>
        <begin position="384"/>
        <end position="410"/>
    </location>
</feature>
<dbReference type="Proteomes" id="UP000032180">
    <property type="component" value="Chromosome 2"/>
</dbReference>
<dbReference type="EnsemblPlants" id="LPERR02G17430.1">
    <property type="protein sequence ID" value="LPERR02G17430.1"/>
    <property type="gene ID" value="LPERR02G17430"/>
</dbReference>
<feature type="transmembrane region" description="Helical" evidence="10">
    <location>
        <begin position="198"/>
        <end position="221"/>
    </location>
</feature>
<feature type="transmembrane region" description="Helical" evidence="10">
    <location>
        <begin position="81"/>
        <end position="101"/>
    </location>
</feature>
<dbReference type="PANTHER" id="PTHR23500">
    <property type="entry name" value="SOLUTE CARRIER FAMILY 2, FACILITATED GLUCOSE TRANSPORTER"/>
    <property type="match status" value="1"/>
</dbReference>
<dbReference type="InterPro" id="IPR020846">
    <property type="entry name" value="MFS_dom"/>
</dbReference>
<evidence type="ECO:0000256" key="6">
    <source>
        <dbReference type="ARBA" id="ARBA00022847"/>
    </source>
</evidence>
<evidence type="ECO:0000313" key="12">
    <source>
        <dbReference type="EnsemblPlants" id="LPERR02G17430.1"/>
    </source>
</evidence>
<evidence type="ECO:0000256" key="2">
    <source>
        <dbReference type="ARBA" id="ARBA00010992"/>
    </source>
</evidence>
<dbReference type="InterPro" id="IPR005829">
    <property type="entry name" value="Sugar_transporter_CS"/>
</dbReference>
<reference evidence="13" key="2">
    <citation type="submission" date="2013-12" db="EMBL/GenBank/DDBJ databases">
        <authorList>
            <person name="Yu Y."/>
            <person name="Lee S."/>
            <person name="de Baynast K."/>
            <person name="Wissotski M."/>
            <person name="Liu L."/>
            <person name="Talag J."/>
            <person name="Goicoechea J."/>
            <person name="Angelova A."/>
            <person name="Jetty R."/>
            <person name="Kudrna D."/>
            <person name="Golser W."/>
            <person name="Rivera L."/>
            <person name="Zhang J."/>
            <person name="Wing R."/>
        </authorList>
    </citation>
    <scope>NUCLEOTIDE SEQUENCE</scope>
</reference>
<keyword evidence="7 10" id="KW-1133">Transmembrane helix</keyword>
<dbReference type="Pfam" id="PF00083">
    <property type="entry name" value="Sugar_tr"/>
    <property type="match status" value="1"/>
</dbReference>
<dbReference type="NCBIfam" id="TIGR00879">
    <property type="entry name" value="SP"/>
    <property type="match status" value="1"/>
</dbReference>
<feature type="transmembrane region" description="Helical" evidence="10">
    <location>
        <begin position="113"/>
        <end position="131"/>
    </location>
</feature>
<evidence type="ECO:0000256" key="9">
    <source>
        <dbReference type="RuleBase" id="RU003346"/>
    </source>
</evidence>
<sequence>MAGGGAVAFGEKAAGGSGGVTFTVVMSCLTAGSGGLLLGYDIGITGGLTQMESFLLEFFPDVLRKMSSATQDAYCIFDSQVLNAFVSSFYLSSMVASLVAGHLTRTLGRRNSLLISGVMFFAGALLNLAAVNISMLIIGRILLGVAVGFSTLAGPVYLAEIAPARWRGAFTTSLGFFTNIGFLMADMINYGATTIPRWGWRLSLGAGIVPAIAVIVGAASIPDTPNSLVLRGRLDEARDSLRRIRGASADAELKDIVHAAEEDRRYESGALRRLLRREYRPHLTMAVLITVFFEMTGGIVTGIFTPLLFYTVGFTSRKAILGSIITDVVSIASVAVAAFLVDRRGRRTLLISGGAVLIVTQVAMAWIFGAQLGTDGGRAIPRGYAVAVVALVCVYTAGLCMSWAPLSYVVTSEIFPLEVRSAALGLSGAIASALTFMQSQSFLEMLCSFKYGAFAYYAGWVVVMTAFVAVFLPETKGVPIESMGTVWEKHWYWSRFVKPKTGPAKQADEPE</sequence>
<evidence type="ECO:0000256" key="5">
    <source>
        <dbReference type="ARBA" id="ARBA00022692"/>
    </source>
</evidence>
<name>A0A0D9VHF2_9ORYZ</name>
<dbReference type="FunFam" id="1.20.1250.20:FF:000002">
    <property type="entry name" value="Sugar transport protein 13"/>
    <property type="match status" value="1"/>
</dbReference>
<evidence type="ECO:0000313" key="13">
    <source>
        <dbReference type="Proteomes" id="UP000032180"/>
    </source>
</evidence>
<dbReference type="InterPro" id="IPR036259">
    <property type="entry name" value="MFS_trans_sf"/>
</dbReference>
<dbReference type="STRING" id="77586.A0A0D9VHF2"/>
<feature type="transmembrane region" description="Helical" evidence="10">
    <location>
        <begin position="454"/>
        <end position="473"/>
    </location>
</feature>
<dbReference type="InterPro" id="IPR003663">
    <property type="entry name" value="Sugar/inositol_transpt"/>
</dbReference>
<dbReference type="AlphaFoldDB" id="A0A0D9VHF2"/>
<dbReference type="eggNOG" id="KOG0254">
    <property type="taxonomic scope" value="Eukaryota"/>
</dbReference>
<protein>
    <recommendedName>
        <fullName evidence="11">Major facilitator superfamily (MFS) profile domain-containing protein</fullName>
    </recommendedName>
</protein>
<dbReference type="HOGENOM" id="CLU_001265_30_5_1"/>
<dbReference type="SUPFAM" id="SSF103473">
    <property type="entry name" value="MFS general substrate transporter"/>
    <property type="match status" value="1"/>
</dbReference>
<dbReference type="GO" id="GO:0015293">
    <property type="term" value="F:symporter activity"/>
    <property type="evidence" value="ECO:0007669"/>
    <property type="project" value="UniProtKB-KW"/>
</dbReference>
<keyword evidence="13" id="KW-1185">Reference proteome</keyword>
<feature type="transmembrane region" description="Helical" evidence="10">
    <location>
        <begin position="422"/>
        <end position="442"/>
    </location>
</feature>
<organism evidence="12 13">
    <name type="scientific">Leersia perrieri</name>
    <dbReference type="NCBI Taxonomy" id="77586"/>
    <lineage>
        <taxon>Eukaryota</taxon>
        <taxon>Viridiplantae</taxon>
        <taxon>Streptophyta</taxon>
        <taxon>Embryophyta</taxon>
        <taxon>Tracheophyta</taxon>
        <taxon>Spermatophyta</taxon>
        <taxon>Magnoliopsida</taxon>
        <taxon>Liliopsida</taxon>
        <taxon>Poales</taxon>
        <taxon>Poaceae</taxon>
        <taxon>BOP clade</taxon>
        <taxon>Oryzoideae</taxon>
        <taxon>Oryzeae</taxon>
        <taxon>Oryzinae</taxon>
        <taxon>Leersia</taxon>
    </lineage>
</organism>
<feature type="transmembrane region" description="Helical" evidence="10">
    <location>
        <begin position="170"/>
        <end position="192"/>
    </location>
</feature>
<dbReference type="PRINTS" id="PR00171">
    <property type="entry name" value="SUGRTRNSPORT"/>
</dbReference>
<dbReference type="GO" id="GO:0016020">
    <property type="term" value="C:membrane"/>
    <property type="evidence" value="ECO:0007669"/>
    <property type="project" value="UniProtKB-SubCell"/>
</dbReference>
<evidence type="ECO:0000259" key="11">
    <source>
        <dbReference type="PROSITE" id="PS50850"/>
    </source>
</evidence>
<feature type="transmembrane region" description="Helical" evidence="10">
    <location>
        <begin position="320"/>
        <end position="341"/>
    </location>
</feature>
<feature type="transmembrane region" description="Helical" evidence="10">
    <location>
        <begin position="283"/>
        <end position="308"/>
    </location>
</feature>
<dbReference type="InterPro" id="IPR044778">
    <property type="entry name" value="MFS_STP/MST-like_plant"/>
</dbReference>
<dbReference type="PANTHER" id="PTHR23500:SF105">
    <property type="entry name" value="OS02G0574100 PROTEIN"/>
    <property type="match status" value="1"/>
</dbReference>
<dbReference type="PROSITE" id="PS00217">
    <property type="entry name" value="SUGAR_TRANSPORT_2"/>
    <property type="match status" value="1"/>
</dbReference>
<dbReference type="InterPro" id="IPR005828">
    <property type="entry name" value="MFS_sugar_transport-like"/>
</dbReference>
<evidence type="ECO:0000256" key="4">
    <source>
        <dbReference type="ARBA" id="ARBA00022597"/>
    </source>
</evidence>
<accession>A0A0D9VHF2</accession>
<keyword evidence="8 10" id="KW-0472">Membrane</keyword>
<dbReference type="Gene3D" id="1.20.1250.20">
    <property type="entry name" value="MFS general substrate transporter like domains"/>
    <property type="match status" value="1"/>
</dbReference>
<evidence type="ECO:0000256" key="8">
    <source>
        <dbReference type="ARBA" id="ARBA00023136"/>
    </source>
</evidence>
<dbReference type="PROSITE" id="PS50850">
    <property type="entry name" value="MFS"/>
    <property type="match status" value="1"/>
</dbReference>